<keyword evidence="7" id="KW-1185">Reference proteome</keyword>
<dbReference type="Gene3D" id="1.10.10.10">
    <property type="entry name" value="Winged helix-like DNA-binding domain superfamily/Winged helix DNA-binding domain"/>
    <property type="match status" value="1"/>
</dbReference>
<accession>A0A3N6M580</accession>
<dbReference type="PANTHER" id="PTHR30136">
    <property type="entry name" value="HELIX-TURN-HELIX TRANSCRIPTIONAL REGULATOR, ICLR FAMILY"/>
    <property type="match status" value="1"/>
</dbReference>
<protein>
    <submittedName>
        <fullName evidence="6">IclR family transcriptional regulator</fullName>
    </submittedName>
</protein>
<dbReference type="Pfam" id="PF09339">
    <property type="entry name" value="HTH_IclR"/>
    <property type="match status" value="1"/>
</dbReference>
<dbReference type="InterPro" id="IPR029016">
    <property type="entry name" value="GAF-like_dom_sf"/>
</dbReference>
<name>A0A3N6M580_9EURY</name>
<dbReference type="PANTHER" id="PTHR30136:SF35">
    <property type="entry name" value="HTH-TYPE TRANSCRIPTIONAL REGULATOR RV1719"/>
    <property type="match status" value="1"/>
</dbReference>
<dbReference type="Proteomes" id="UP000273828">
    <property type="component" value="Unassembled WGS sequence"/>
</dbReference>
<organism evidence="6 7">
    <name type="scientific">Natrarchaeobius halalkaliphilus</name>
    <dbReference type="NCBI Taxonomy" id="1679091"/>
    <lineage>
        <taxon>Archaea</taxon>
        <taxon>Methanobacteriati</taxon>
        <taxon>Methanobacteriota</taxon>
        <taxon>Stenosarchaea group</taxon>
        <taxon>Halobacteria</taxon>
        <taxon>Halobacteriales</taxon>
        <taxon>Natrialbaceae</taxon>
        <taxon>Natrarchaeobius</taxon>
    </lineage>
</organism>
<evidence type="ECO:0000259" key="5">
    <source>
        <dbReference type="PROSITE" id="PS51078"/>
    </source>
</evidence>
<dbReference type="PROSITE" id="PS51078">
    <property type="entry name" value="ICLR_ED"/>
    <property type="match status" value="1"/>
</dbReference>
<proteinExistence type="predicted"/>
<dbReference type="SMART" id="SM00346">
    <property type="entry name" value="HTH_ICLR"/>
    <property type="match status" value="1"/>
</dbReference>
<dbReference type="PROSITE" id="PS51077">
    <property type="entry name" value="HTH_ICLR"/>
    <property type="match status" value="1"/>
</dbReference>
<evidence type="ECO:0000256" key="2">
    <source>
        <dbReference type="ARBA" id="ARBA00023125"/>
    </source>
</evidence>
<evidence type="ECO:0000256" key="3">
    <source>
        <dbReference type="ARBA" id="ARBA00023163"/>
    </source>
</evidence>
<dbReference type="GO" id="GO:0045892">
    <property type="term" value="P:negative regulation of DNA-templated transcription"/>
    <property type="evidence" value="ECO:0007669"/>
    <property type="project" value="TreeGrafter"/>
</dbReference>
<comment type="caution">
    <text evidence="6">The sequence shown here is derived from an EMBL/GenBank/DDBJ whole genome shotgun (WGS) entry which is preliminary data.</text>
</comment>
<reference evidence="6 7" key="1">
    <citation type="submission" date="2018-10" db="EMBL/GenBank/DDBJ databases">
        <title>Natrarchaeobius chitinivorans gen. nov., sp. nov., and Natrarchaeobius haloalkaliphilus sp. nov., alkaliphilic, chitin-utilizing haloarchaea from hypersaline alkaline lakes.</title>
        <authorList>
            <person name="Sorokin D.Y."/>
            <person name="Elcheninov A.G."/>
            <person name="Kostrikina N.A."/>
            <person name="Bale N.J."/>
            <person name="Sinninghe Damste J.S."/>
            <person name="Khijniak T.V."/>
            <person name="Kublanov I.V."/>
            <person name="Toshchakov S.V."/>
        </authorList>
    </citation>
    <scope>NUCLEOTIDE SEQUENCE [LARGE SCALE GENOMIC DNA]</scope>
    <source>
        <strain evidence="6 7">AArcht-Sl</strain>
    </source>
</reference>
<dbReference type="InterPro" id="IPR036390">
    <property type="entry name" value="WH_DNA-bd_sf"/>
</dbReference>
<feature type="domain" description="IclR-ED" evidence="5">
    <location>
        <begin position="74"/>
        <end position="257"/>
    </location>
</feature>
<gene>
    <name evidence="6" type="ORF">EA462_13425</name>
</gene>
<dbReference type="InterPro" id="IPR050707">
    <property type="entry name" value="HTH_MetabolicPath_Reg"/>
</dbReference>
<keyword evidence="3" id="KW-0804">Transcription</keyword>
<dbReference type="SUPFAM" id="SSF55781">
    <property type="entry name" value="GAF domain-like"/>
    <property type="match status" value="1"/>
</dbReference>
<dbReference type="GO" id="GO:0003700">
    <property type="term" value="F:DNA-binding transcription factor activity"/>
    <property type="evidence" value="ECO:0007669"/>
    <property type="project" value="TreeGrafter"/>
</dbReference>
<dbReference type="InterPro" id="IPR011991">
    <property type="entry name" value="ArsR-like_HTH"/>
</dbReference>
<dbReference type="EMBL" id="REFY01000005">
    <property type="protein sequence ID" value="RQG87859.1"/>
    <property type="molecule type" value="Genomic_DNA"/>
</dbReference>
<dbReference type="InterPro" id="IPR005471">
    <property type="entry name" value="Tscrpt_reg_IclR_N"/>
</dbReference>
<keyword evidence="1" id="KW-0805">Transcription regulation</keyword>
<dbReference type="CDD" id="cd00090">
    <property type="entry name" value="HTH_ARSR"/>
    <property type="match status" value="1"/>
</dbReference>
<evidence type="ECO:0000313" key="6">
    <source>
        <dbReference type="EMBL" id="RQG87859.1"/>
    </source>
</evidence>
<feature type="domain" description="HTH iclR-type" evidence="4">
    <location>
        <begin position="14"/>
        <end position="73"/>
    </location>
</feature>
<sequence>MYLNMTQTNPRRPVKTVDTAMDIIQVLVESGGMTLSEIAEVVDLAESTTHRHLATLVYNELVFRDGKRYYLSFQFLNIGTQKQYRHPLFKAGREYVDDLAEKTGERVWISTMENGYSISLYWTSDKKPLFHHSRAGQRLHLHVSSVGKAILSELTDEKVDSILDQHGLPGLTDQTITEREMLYSELETIQEQGYATDSEETVNGMDSIAVAVSDDVADILGGIAIGCATNNMTRNREKEYKDLLRETAAEMAIRTRFS</sequence>
<evidence type="ECO:0000313" key="7">
    <source>
        <dbReference type="Proteomes" id="UP000273828"/>
    </source>
</evidence>
<dbReference type="GO" id="GO:0003677">
    <property type="term" value="F:DNA binding"/>
    <property type="evidence" value="ECO:0007669"/>
    <property type="project" value="UniProtKB-KW"/>
</dbReference>
<dbReference type="Gene3D" id="3.30.450.40">
    <property type="match status" value="1"/>
</dbReference>
<dbReference type="InterPro" id="IPR014757">
    <property type="entry name" value="Tscrpt_reg_IclR_C"/>
</dbReference>
<dbReference type="InterPro" id="IPR036388">
    <property type="entry name" value="WH-like_DNA-bd_sf"/>
</dbReference>
<keyword evidence="2" id="KW-0238">DNA-binding</keyword>
<dbReference type="SUPFAM" id="SSF46785">
    <property type="entry name" value="Winged helix' DNA-binding domain"/>
    <property type="match status" value="1"/>
</dbReference>
<evidence type="ECO:0000256" key="1">
    <source>
        <dbReference type="ARBA" id="ARBA00023015"/>
    </source>
</evidence>
<dbReference type="AlphaFoldDB" id="A0A3N6M580"/>
<dbReference type="Pfam" id="PF01614">
    <property type="entry name" value="IclR_C"/>
    <property type="match status" value="1"/>
</dbReference>
<evidence type="ECO:0000259" key="4">
    <source>
        <dbReference type="PROSITE" id="PS51077"/>
    </source>
</evidence>